<dbReference type="CDD" id="cd17919">
    <property type="entry name" value="DEXHc_Snf"/>
    <property type="match status" value="1"/>
</dbReference>
<keyword evidence="2" id="KW-0067">ATP-binding</keyword>
<dbReference type="InterPro" id="IPR049730">
    <property type="entry name" value="SNF2/RAD54-like_C"/>
</dbReference>
<dbReference type="PANTHER" id="PTHR45766:SF6">
    <property type="entry name" value="SWI_SNF-RELATED MATRIX-ASSOCIATED ACTIN-DEPENDENT REGULATOR OF CHROMATIN SUBFAMILY A-LIKE PROTEIN 1"/>
    <property type="match status" value="1"/>
</dbReference>
<dbReference type="GO" id="GO:0005524">
    <property type="term" value="F:ATP binding"/>
    <property type="evidence" value="ECO:0007669"/>
    <property type="project" value="InterPro"/>
</dbReference>
<keyword evidence="1" id="KW-0378">Hydrolase</keyword>
<dbReference type="Gene3D" id="3.40.50.10810">
    <property type="entry name" value="Tandem AAA-ATPase domain"/>
    <property type="match status" value="1"/>
</dbReference>
<comment type="caution">
    <text evidence="3">The sequence shown here is derived from an EMBL/GenBank/DDBJ whole genome shotgun (WGS) entry which is preliminary data.</text>
</comment>
<dbReference type="PROSITE" id="PS51192">
    <property type="entry name" value="HELICASE_ATP_BIND_1"/>
    <property type="match status" value="1"/>
</dbReference>
<dbReference type="RefSeq" id="WP_057432412.1">
    <property type="nucleotide sequence ID" value="NZ_LIHQ01000216.1"/>
</dbReference>
<dbReference type="InterPro" id="IPR000330">
    <property type="entry name" value="SNF2_N"/>
</dbReference>
<dbReference type="SMART" id="SM00487">
    <property type="entry name" value="DEXDc"/>
    <property type="match status" value="1"/>
</dbReference>
<evidence type="ECO:0000256" key="1">
    <source>
        <dbReference type="ARBA" id="ARBA00022801"/>
    </source>
</evidence>
<dbReference type="SUPFAM" id="SSF52540">
    <property type="entry name" value="P-loop containing nucleoside triphosphate hydrolases"/>
    <property type="match status" value="2"/>
</dbReference>
<dbReference type="GO" id="GO:0006281">
    <property type="term" value="P:DNA repair"/>
    <property type="evidence" value="ECO:0007669"/>
    <property type="project" value="TreeGrafter"/>
</dbReference>
<dbReference type="PATRIC" id="fig|251720.4.peg.1911"/>
<dbReference type="InterPro" id="IPR014001">
    <property type="entry name" value="Helicase_ATP-bd"/>
</dbReference>
<dbReference type="GO" id="GO:0004386">
    <property type="term" value="F:helicase activity"/>
    <property type="evidence" value="ECO:0007669"/>
    <property type="project" value="UniProtKB-KW"/>
</dbReference>
<dbReference type="OrthoDB" id="9814088at2"/>
<dbReference type="EMBL" id="LJRQ01000195">
    <property type="protein sequence ID" value="KPZ12413.1"/>
    <property type="molecule type" value="Genomic_DNA"/>
</dbReference>
<dbReference type="Proteomes" id="UP000050266">
    <property type="component" value="Unassembled WGS sequence"/>
</dbReference>
<accession>A0A0Q0EN99</accession>
<reference evidence="3 4" key="1">
    <citation type="submission" date="2015-09" db="EMBL/GenBank/DDBJ databases">
        <title>Genome announcement of multiple Pseudomonas syringae strains.</title>
        <authorList>
            <person name="Thakur S."/>
            <person name="Wang P.W."/>
            <person name="Gong Y."/>
            <person name="Weir B.S."/>
            <person name="Guttman D.S."/>
        </authorList>
    </citation>
    <scope>NUCLEOTIDE SEQUENCE [LARGE SCALE GENOMIC DNA]</scope>
    <source>
        <strain evidence="3 4">ICMP3962</strain>
    </source>
</reference>
<dbReference type="PANTHER" id="PTHR45766">
    <property type="entry name" value="DNA ANNEALING HELICASE AND ENDONUCLEASE ZRANB3 FAMILY MEMBER"/>
    <property type="match status" value="1"/>
</dbReference>
<evidence type="ECO:0000256" key="2">
    <source>
        <dbReference type="ARBA" id="ARBA00022806"/>
    </source>
</evidence>
<dbReference type="InterPro" id="IPR001650">
    <property type="entry name" value="Helicase_C-like"/>
</dbReference>
<organism evidence="3 4">
    <name type="scientific">Pseudomonas amygdali pv. ulmi</name>
    <dbReference type="NCBI Taxonomy" id="251720"/>
    <lineage>
        <taxon>Bacteria</taxon>
        <taxon>Pseudomonadati</taxon>
        <taxon>Pseudomonadota</taxon>
        <taxon>Gammaproteobacteria</taxon>
        <taxon>Pseudomonadales</taxon>
        <taxon>Pseudomonadaceae</taxon>
        <taxon>Pseudomonas</taxon>
        <taxon>Pseudomonas amygdali</taxon>
    </lineage>
</organism>
<dbReference type="PROSITE" id="PS51194">
    <property type="entry name" value="HELICASE_CTER"/>
    <property type="match status" value="1"/>
</dbReference>
<keyword evidence="2" id="KW-0547">Nucleotide-binding</keyword>
<dbReference type="InterPro" id="IPR038718">
    <property type="entry name" value="SNF2-like_sf"/>
</dbReference>
<dbReference type="SMART" id="SM00490">
    <property type="entry name" value="HELICc"/>
    <property type="match status" value="1"/>
</dbReference>
<dbReference type="Pfam" id="PF00271">
    <property type="entry name" value="Helicase_C"/>
    <property type="match status" value="1"/>
</dbReference>
<dbReference type="InterPro" id="IPR027417">
    <property type="entry name" value="P-loop_NTPase"/>
</dbReference>
<keyword evidence="2" id="KW-0347">Helicase</keyword>
<dbReference type="CDD" id="cd18793">
    <property type="entry name" value="SF2_C_SNF"/>
    <property type="match status" value="1"/>
</dbReference>
<protein>
    <submittedName>
        <fullName evidence="3">Putative anthranilate synthase component I</fullName>
    </submittedName>
</protein>
<dbReference type="AlphaFoldDB" id="A0A0Q0EN99"/>
<gene>
    <name evidence="3" type="ORF">ALO41_200267</name>
</gene>
<dbReference type="GO" id="GO:0031297">
    <property type="term" value="P:replication fork processing"/>
    <property type="evidence" value="ECO:0007669"/>
    <property type="project" value="TreeGrafter"/>
</dbReference>
<dbReference type="Pfam" id="PF00176">
    <property type="entry name" value="SNF2-rel_dom"/>
    <property type="match status" value="1"/>
</dbReference>
<proteinExistence type="predicted"/>
<dbReference type="Gene3D" id="3.40.50.300">
    <property type="entry name" value="P-loop containing nucleotide triphosphate hydrolases"/>
    <property type="match status" value="1"/>
</dbReference>
<dbReference type="GO" id="GO:0016787">
    <property type="term" value="F:hydrolase activity"/>
    <property type="evidence" value="ECO:0007669"/>
    <property type="project" value="UniProtKB-KW"/>
</dbReference>
<evidence type="ECO:0000313" key="4">
    <source>
        <dbReference type="Proteomes" id="UP000050266"/>
    </source>
</evidence>
<sequence>MSRVNIRNNRSPLLRKAVFDGYHFGLLLSPIDNVSTFMSSREGQCIRKTGHPFQRYWRLPKLRVLNETRELYDDLVLQAAGRHHESWEAFREKLQLSQQAIHPAAFVWGCRYRIAPLSDGGVLLSGDYHPGVVSVARSMRGTFLAATASWKIPADGQLLQSNLVSTLGLAEDQFDMMAVVQELHSDGSVSVADDLPRIRIGGAPPERLVSKDDEDGEAGIYLAAVPTIFNTEYSEAVVDGLMKSFSLMDHQPEGIKHLLRRSSALLADDMGLGKSRQAVIAAGIQSRGKPILVVVLASLIVNWTREIFAVYPQATVAQQCFDPEAQWIIVNYERLGDFVTLAPHFSVMIIDEAHRLKEPTAMWTRHGFDIAAQIPNRYLLTGTPILNRESELHTLLRLSGHPVGALPLKEFAGKYAGNSAFRSCLRAEISDWMLRRSKDVLPGLKGKQRQVHTLALSAQERESYERIRMSEQQPLARLGALRQLLEAAKISYAVELLEGLNSDDKIIIFCEYKDTVRALKECCIERNLECVSLVGTDSAAKRQNAIDKFQAEAGTRVFIGTTRAAGTGINLTAANYVAFLGLPWTPGQQDQAEDRAYRNGQLRAVLVKIPLAENTIDHDLWLMLQAKRKVSSELIDGVDAERMNQSTLAQKLTYVGPVNAQATH</sequence>
<name>A0A0Q0EN99_PSEA0</name>
<evidence type="ECO:0000313" key="3">
    <source>
        <dbReference type="EMBL" id="KPZ12413.1"/>
    </source>
</evidence>